<dbReference type="GeneID" id="36340217"/>
<dbReference type="Gene3D" id="3.30.710.10">
    <property type="entry name" value="Potassium Channel Kv1.1, Chain A"/>
    <property type="match status" value="1"/>
</dbReference>
<protein>
    <recommendedName>
        <fullName evidence="3">BTB domain-containing protein</fullName>
    </recommendedName>
</protein>
<dbReference type="KEGG" id="egl:EGR_04502"/>
<dbReference type="AlphaFoldDB" id="W6V3Q3"/>
<evidence type="ECO:0008006" key="3">
    <source>
        <dbReference type="Google" id="ProtNLM"/>
    </source>
</evidence>
<organism evidence="1 2">
    <name type="scientific">Echinococcus granulosus</name>
    <name type="common">Hydatid tapeworm</name>
    <dbReference type="NCBI Taxonomy" id="6210"/>
    <lineage>
        <taxon>Eukaryota</taxon>
        <taxon>Metazoa</taxon>
        <taxon>Spiralia</taxon>
        <taxon>Lophotrochozoa</taxon>
        <taxon>Platyhelminthes</taxon>
        <taxon>Cestoda</taxon>
        <taxon>Eucestoda</taxon>
        <taxon>Cyclophyllidea</taxon>
        <taxon>Taeniidae</taxon>
        <taxon>Echinococcus</taxon>
        <taxon>Echinococcus granulosus group</taxon>
    </lineage>
</organism>
<accession>W6V3Q3</accession>
<name>W6V3Q3_ECHGR</name>
<dbReference type="InterPro" id="IPR011333">
    <property type="entry name" value="SKP1/BTB/POZ_sf"/>
</dbReference>
<dbReference type="Proteomes" id="UP000019149">
    <property type="component" value="Unassembled WGS sequence"/>
</dbReference>
<dbReference type="EMBL" id="APAU02000028">
    <property type="protein sequence ID" value="EUB60669.1"/>
    <property type="molecule type" value="Genomic_DNA"/>
</dbReference>
<proteinExistence type="predicted"/>
<comment type="caution">
    <text evidence="1">The sequence shown here is derived from an EMBL/GenBank/DDBJ whole genome shotgun (WGS) entry which is preliminary data.</text>
</comment>
<sequence length="275" mass="31240">MALATRDTIAVDVAMVWHTHSFVGIIVEAAINYAYTGSITISAANVTRIYLLAHNLGSDTIASWCVDFLRTRWVKLFWELQPTVLRISLDNVSEVWSVTNVAPNRGLMELCVPLMTEHFEILCLRSKVLMQTTAEYFEVMLEKKRQRGTLPQIKLINFKWQHASKDNVYHQYHCADLPTSLYTSLSSLAKMHHPEVVSTETSSSFTSCIFACKKVVECNHRCDSLFGRLYPSGQVLLQRKIQAFNYLLSIQRICYVYCTLLKPIIPSAASFSTTT</sequence>
<evidence type="ECO:0000313" key="2">
    <source>
        <dbReference type="Proteomes" id="UP000019149"/>
    </source>
</evidence>
<dbReference type="RefSeq" id="XP_024351865.1">
    <property type="nucleotide sequence ID" value="XM_024493751.1"/>
</dbReference>
<dbReference type="CTD" id="36340217"/>
<reference evidence="1 2" key="1">
    <citation type="journal article" date="2013" name="Nat. Genet.">
        <title>The genome of the hydatid tapeworm Echinococcus granulosus.</title>
        <authorList>
            <person name="Zheng H."/>
            <person name="Zhang W."/>
            <person name="Zhang L."/>
            <person name="Zhang Z."/>
            <person name="Li J."/>
            <person name="Lu G."/>
            <person name="Zhu Y."/>
            <person name="Wang Y."/>
            <person name="Huang Y."/>
            <person name="Liu J."/>
            <person name="Kang H."/>
            <person name="Chen J."/>
            <person name="Wang L."/>
            <person name="Chen A."/>
            <person name="Yu S."/>
            <person name="Gao Z."/>
            <person name="Jin L."/>
            <person name="Gu W."/>
            <person name="Wang Z."/>
            <person name="Zhao L."/>
            <person name="Shi B."/>
            <person name="Wen H."/>
            <person name="Lin R."/>
            <person name="Jones M.K."/>
            <person name="Brejova B."/>
            <person name="Vinar T."/>
            <person name="Zhao G."/>
            <person name="McManus D.P."/>
            <person name="Chen Z."/>
            <person name="Zhou Y."/>
            <person name="Wang S."/>
        </authorList>
    </citation>
    <scope>NUCLEOTIDE SEQUENCE [LARGE SCALE GENOMIC DNA]</scope>
</reference>
<dbReference type="SUPFAM" id="SSF54695">
    <property type="entry name" value="POZ domain"/>
    <property type="match status" value="1"/>
</dbReference>
<keyword evidence="2" id="KW-1185">Reference proteome</keyword>
<dbReference type="OrthoDB" id="6268961at2759"/>
<evidence type="ECO:0000313" key="1">
    <source>
        <dbReference type="EMBL" id="EUB60669.1"/>
    </source>
</evidence>
<gene>
    <name evidence="1" type="ORF">EGR_04502</name>
</gene>